<accession>A0A5R9QIY3</accession>
<sequence>MAILLVLGLLGGAPMAQAQNTGPVDRGAAGSGSMGIGEGIDPEPQRTPREEARDDGDHSADNPGHGGGNETDMQHHNQYQAQPEKRD</sequence>
<gene>
    <name evidence="3" type="ORF">DN820_02905</name>
</gene>
<evidence type="ECO:0000313" key="3">
    <source>
        <dbReference type="EMBL" id="TLX65274.1"/>
    </source>
</evidence>
<evidence type="ECO:0000313" key="4">
    <source>
        <dbReference type="Proteomes" id="UP000306753"/>
    </source>
</evidence>
<feature type="compositionally biased region" description="Gly residues" evidence="1">
    <location>
        <begin position="29"/>
        <end position="38"/>
    </location>
</feature>
<dbReference type="AlphaFoldDB" id="A0A5R9QIY3"/>
<protein>
    <submittedName>
        <fullName evidence="3">Uncharacterized protein</fullName>
    </submittedName>
</protein>
<evidence type="ECO:0000256" key="1">
    <source>
        <dbReference type="SAM" id="MobiDB-lite"/>
    </source>
</evidence>
<dbReference type="Proteomes" id="UP000306753">
    <property type="component" value="Unassembled WGS sequence"/>
</dbReference>
<keyword evidence="2" id="KW-0732">Signal</keyword>
<feature type="region of interest" description="Disordered" evidence="1">
    <location>
        <begin position="14"/>
        <end position="87"/>
    </location>
</feature>
<feature type="compositionally biased region" description="Basic and acidic residues" evidence="1">
    <location>
        <begin position="43"/>
        <end position="60"/>
    </location>
</feature>
<proteinExistence type="predicted"/>
<feature type="signal peptide" evidence="2">
    <location>
        <begin position="1"/>
        <end position="18"/>
    </location>
</feature>
<keyword evidence="4" id="KW-1185">Reference proteome</keyword>
<feature type="chain" id="PRO_5024383699" evidence="2">
    <location>
        <begin position="19"/>
        <end position="87"/>
    </location>
</feature>
<name>A0A5R9QIY3_9GAMM</name>
<dbReference type="EMBL" id="QLAG01000002">
    <property type="protein sequence ID" value="TLX65274.1"/>
    <property type="molecule type" value="Genomic_DNA"/>
</dbReference>
<comment type="caution">
    <text evidence="3">The sequence shown here is derived from an EMBL/GenBank/DDBJ whole genome shotgun (WGS) entry which is preliminary data.</text>
</comment>
<evidence type="ECO:0000256" key="2">
    <source>
        <dbReference type="SAM" id="SignalP"/>
    </source>
</evidence>
<reference evidence="3 4" key="1">
    <citation type="journal article" date="2017" name="Eur. J. Clin. Microbiol. Infect. Dis.">
        <title>Uncommonly isolated clinical Pseudomonas: identification and phylogenetic assignation.</title>
        <authorList>
            <person name="Mulet M."/>
            <person name="Gomila M."/>
            <person name="Ramirez A."/>
            <person name="Cardew S."/>
            <person name="Moore E.R."/>
            <person name="Lalucat J."/>
            <person name="Garcia-Valdes E."/>
        </authorList>
    </citation>
    <scope>NUCLEOTIDE SEQUENCE [LARGE SCALE GENOMIC DNA]</scope>
    <source>
        <strain evidence="3 4">SD129</strain>
    </source>
</reference>
<organism evidence="3 4">
    <name type="scientific">Stutzerimonas nosocomialis</name>
    <dbReference type="NCBI Taxonomy" id="1056496"/>
    <lineage>
        <taxon>Bacteria</taxon>
        <taxon>Pseudomonadati</taxon>
        <taxon>Pseudomonadota</taxon>
        <taxon>Gammaproteobacteria</taxon>
        <taxon>Pseudomonadales</taxon>
        <taxon>Pseudomonadaceae</taxon>
        <taxon>Stutzerimonas</taxon>
    </lineage>
</organism>